<proteinExistence type="predicted"/>
<dbReference type="EMBL" id="JAEPRB010000994">
    <property type="protein sequence ID" value="KAG2209323.1"/>
    <property type="molecule type" value="Genomic_DNA"/>
</dbReference>
<gene>
    <name evidence="2" type="ORF">INT45_005913</name>
</gene>
<dbReference type="Proteomes" id="UP000646827">
    <property type="component" value="Unassembled WGS sequence"/>
</dbReference>
<feature type="non-terminal residue" evidence="2">
    <location>
        <position position="1"/>
    </location>
</feature>
<dbReference type="AlphaFoldDB" id="A0A8H7RGN6"/>
<dbReference type="OrthoDB" id="10425587at2759"/>
<feature type="region of interest" description="Disordered" evidence="1">
    <location>
        <begin position="118"/>
        <end position="140"/>
    </location>
</feature>
<reference evidence="2 3" key="1">
    <citation type="submission" date="2020-12" db="EMBL/GenBank/DDBJ databases">
        <title>Metabolic potential, ecology and presence of endohyphal bacteria is reflected in genomic diversity of Mucoromycotina.</title>
        <authorList>
            <person name="Muszewska A."/>
            <person name="Okrasinska A."/>
            <person name="Steczkiewicz K."/>
            <person name="Drgas O."/>
            <person name="Orlowska M."/>
            <person name="Perlinska-Lenart U."/>
            <person name="Aleksandrzak-Piekarczyk T."/>
            <person name="Szatraj K."/>
            <person name="Zielenkiewicz U."/>
            <person name="Pilsyk S."/>
            <person name="Malc E."/>
            <person name="Mieczkowski P."/>
            <person name="Kruszewska J.S."/>
            <person name="Biernat P."/>
            <person name="Pawlowska J."/>
        </authorList>
    </citation>
    <scope>NUCLEOTIDE SEQUENCE [LARGE SCALE GENOMIC DNA]</scope>
    <source>
        <strain evidence="2 3">CBS 142.35</strain>
    </source>
</reference>
<feature type="compositionally biased region" description="Basic residues" evidence="1">
    <location>
        <begin position="118"/>
        <end position="128"/>
    </location>
</feature>
<accession>A0A8H7RGN6</accession>
<keyword evidence="3" id="KW-1185">Reference proteome</keyword>
<organism evidence="2 3">
    <name type="scientific">Circinella minor</name>
    <dbReference type="NCBI Taxonomy" id="1195481"/>
    <lineage>
        <taxon>Eukaryota</taxon>
        <taxon>Fungi</taxon>
        <taxon>Fungi incertae sedis</taxon>
        <taxon>Mucoromycota</taxon>
        <taxon>Mucoromycotina</taxon>
        <taxon>Mucoromycetes</taxon>
        <taxon>Mucorales</taxon>
        <taxon>Lichtheimiaceae</taxon>
        <taxon>Circinella</taxon>
    </lineage>
</organism>
<evidence type="ECO:0000256" key="1">
    <source>
        <dbReference type="SAM" id="MobiDB-lite"/>
    </source>
</evidence>
<name>A0A8H7RGN6_9FUNG</name>
<evidence type="ECO:0000313" key="2">
    <source>
        <dbReference type="EMBL" id="KAG2209323.1"/>
    </source>
</evidence>
<feature type="compositionally biased region" description="Polar residues" evidence="1">
    <location>
        <begin position="129"/>
        <end position="140"/>
    </location>
</feature>
<protein>
    <submittedName>
        <fullName evidence="2">Uncharacterized protein</fullName>
    </submittedName>
</protein>
<sequence>EQESTVDAFKKLAKQTKNQFKRIHDEVEANGPDMRKKKSKNWLITESYIQTDVCTSLNNNDNNKLMENPSCSPVLDILAPPLCDSISDLEYVKNWKNKYLMNNKRMNWKKYFDDGKKHGKFKNHKNPKNLKNTYNEKYSS</sequence>
<evidence type="ECO:0000313" key="3">
    <source>
        <dbReference type="Proteomes" id="UP000646827"/>
    </source>
</evidence>
<comment type="caution">
    <text evidence="2">The sequence shown here is derived from an EMBL/GenBank/DDBJ whole genome shotgun (WGS) entry which is preliminary data.</text>
</comment>